<dbReference type="Pfam" id="PF01068">
    <property type="entry name" value="DNA_ligase_A_M"/>
    <property type="match status" value="1"/>
</dbReference>
<name>A0A4R5KR59_9BACL</name>
<dbReference type="CDD" id="cd07906">
    <property type="entry name" value="Adenylation_DNA_ligase_LigD_LigC"/>
    <property type="match status" value="1"/>
</dbReference>
<dbReference type="EMBL" id="SMRT01000004">
    <property type="protein sequence ID" value="TDF98283.1"/>
    <property type="molecule type" value="Genomic_DNA"/>
</dbReference>
<keyword evidence="2 4" id="KW-0436">Ligase</keyword>
<dbReference type="AlphaFoldDB" id="A0A4R5KR59"/>
<dbReference type="GO" id="GO:0006281">
    <property type="term" value="P:DNA repair"/>
    <property type="evidence" value="ECO:0007669"/>
    <property type="project" value="InterPro"/>
</dbReference>
<dbReference type="InterPro" id="IPR050191">
    <property type="entry name" value="ATP-dep_DNA_ligase"/>
</dbReference>
<comment type="similarity">
    <text evidence="1">Belongs to the ATP-dependent DNA ligase family.</text>
</comment>
<keyword evidence="5" id="KW-1185">Reference proteome</keyword>
<accession>A0A4R5KR59</accession>
<dbReference type="SUPFAM" id="SSF56091">
    <property type="entry name" value="DNA ligase/mRNA capping enzyme, catalytic domain"/>
    <property type="match status" value="1"/>
</dbReference>
<organism evidence="4 5">
    <name type="scientific">Paenibacillus piri</name>
    <dbReference type="NCBI Taxonomy" id="2547395"/>
    <lineage>
        <taxon>Bacteria</taxon>
        <taxon>Bacillati</taxon>
        <taxon>Bacillota</taxon>
        <taxon>Bacilli</taxon>
        <taxon>Bacillales</taxon>
        <taxon>Paenibacillaceae</taxon>
        <taxon>Paenibacillus</taxon>
    </lineage>
</organism>
<gene>
    <name evidence="4" type="ORF">E1757_12395</name>
</gene>
<dbReference type="GO" id="GO:0005524">
    <property type="term" value="F:ATP binding"/>
    <property type="evidence" value="ECO:0007669"/>
    <property type="project" value="InterPro"/>
</dbReference>
<dbReference type="PROSITE" id="PS50160">
    <property type="entry name" value="DNA_LIGASE_A3"/>
    <property type="match status" value="1"/>
</dbReference>
<dbReference type="PANTHER" id="PTHR45674:SF4">
    <property type="entry name" value="DNA LIGASE 1"/>
    <property type="match status" value="1"/>
</dbReference>
<evidence type="ECO:0000313" key="4">
    <source>
        <dbReference type="EMBL" id="TDF98283.1"/>
    </source>
</evidence>
<protein>
    <submittedName>
        <fullName evidence="4">ATP-dependent DNA ligase</fullName>
    </submittedName>
</protein>
<evidence type="ECO:0000259" key="3">
    <source>
        <dbReference type="PROSITE" id="PS50160"/>
    </source>
</evidence>
<sequence>MFSLIIHEEVHVTMKGVMHMFIAPMLLDSKDEPFSDPAFVFEPKLDGHRIILSVIAKETRLFTHGRQDCTKQYPELLQVPLQDDVVLDGEVCCMNPDTGSMDYELVMERLRLTQKTKIRSYASQRPVHVAVWDILYYKGRDLRNLPLVKRRSILESLLVPNDRFRLVPQVENNGEELFRTAVEQSLEGIVAKRKDSLYVSRSSHDWISVLNRRYTEVELAGYCKHEFGWLLQTKVDGVMRPAGMLKQQVSPKQERILLSKSKKKIWFESDRFVYLKPGIKANVMYRGFTRHGMLREPALVNIM</sequence>
<comment type="caution">
    <text evidence="4">The sequence shown here is derived from an EMBL/GenBank/DDBJ whole genome shotgun (WGS) entry which is preliminary data.</text>
</comment>
<dbReference type="GO" id="GO:0003910">
    <property type="term" value="F:DNA ligase (ATP) activity"/>
    <property type="evidence" value="ECO:0007669"/>
    <property type="project" value="InterPro"/>
</dbReference>
<proteinExistence type="inferred from homology"/>
<dbReference type="OrthoDB" id="5503604at2"/>
<dbReference type="PANTHER" id="PTHR45674">
    <property type="entry name" value="DNA LIGASE 1/3 FAMILY MEMBER"/>
    <property type="match status" value="1"/>
</dbReference>
<evidence type="ECO:0000313" key="5">
    <source>
        <dbReference type="Proteomes" id="UP000295636"/>
    </source>
</evidence>
<reference evidence="4 5" key="1">
    <citation type="submission" date="2019-03" db="EMBL/GenBank/DDBJ databases">
        <title>This is whole genome sequence of Paenibacillus sp MS74 strain.</title>
        <authorList>
            <person name="Trinh H.N."/>
        </authorList>
    </citation>
    <scope>NUCLEOTIDE SEQUENCE [LARGE SCALE GENOMIC DNA]</scope>
    <source>
        <strain evidence="4 5">MS74</strain>
    </source>
</reference>
<dbReference type="Proteomes" id="UP000295636">
    <property type="component" value="Unassembled WGS sequence"/>
</dbReference>
<dbReference type="GO" id="GO:0006310">
    <property type="term" value="P:DNA recombination"/>
    <property type="evidence" value="ECO:0007669"/>
    <property type="project" value="InterPro"/>
</dbReference>
<dbReference type="InterPro" id="IPR012310">
    <property type="entry name" value="DNA_ligase_ATP-dep_cent"/>
</dbReference>
<evidence type="ECO:0000256" key="1">
    <source>
        <dbReference type="ARBA" id="ARBA00007572"/>
    </source>
</evidence>
<feature type="domain" description="ATP-dependent DNA ligase family profile" evidence="3">
    <location>
        <begin position="120"/>
        <end position="209"/>
    </location>
</feature>
<dbReference type="Gene3D" id="3.30.470.30">
    <property type="entry name" value="DNA ligase/mRNA capping enzyme"/>
    <property type="match status" value="1"/>
</dbReference>
<evidence type="ECO:0000256" key="2">
    <source>
        <dbReference type="ARBA" id="ARBA00022598"/>
    </source>
</evidence>